<evidence type="ECO:0000256" key="3">
    <source>
        <dbReference type="PIRSR" id="PIRSR603782-2"/>
    </source>
</evidence>
<dbReference type="Pfam" id="PF18566">
    <property type="entry name" value="Ldi"/>
    <property type="match status" value="1"/>
</dbReference>
<dbReference type="GO" id="GO:0045454">
    <property type="term" value="P:cell redox homeostasis"/>
    <property type="evidence" value="ECO:0007669"/>
    <property type="project" value="UniProtKB-ARBA"/>
</dbReference>
<dbReference type="FunFam" id="3.40.30.10:FF:000013">
    <property type="entry name" value="Blast:Protein SCO1 homolog, mitochondrial"/>
    <property type="match status" value="1"/>
</dbReference>
<dbReference type="VEuPathDB" id="FungiDB:ASPVEDRAFT_54191"/>
<gene>
    <name evidence="5" type="ORF">ASPVEDRAFT_54191</name>
</gene>
<dbReference type="PANTHER" id="PTHR12151:SF25">
    <property type="entry name" value="LINALOOL DEHYDRATASE_ISOMERASE DOMAIN-CONTAINING PROTEIN"/>
    <property type="match status" value="1"/>
</dbReference>
<keyword evidence="2" id="KW-0479">Metal-binding</keyword>
<comment type="similarity">
    <text evidence="1">Belongs to the SCO1/2 family.</text>
</comment>
<reference evidence="6" key="1">
    <citation type="journal article" date="2017" name="Genome Biol.">
        <title>Comparative genomics reveals high biological diversity and specific adaptations in the industrially and medically important fungal genus Aspergillus.</title>
        <authorList>
            <person name="de Vries R.P."/>
            <person name="Riley R."/>
            <person name="Wiebenga A."/>
            <person name="Aguilar-Osorio G."/>
            <person name="Amillis S."/>
            <person name="Uchima C.A."/>
            <person name="Anderluh G."/>
            <person name="Asadollahi M."/>
            <person name="Askin M."/>
            <person name="Barry K."/>
            <person name="Battaglia E."/>
            <person name="Bayram O."/>
            <person name="Benocci T."/>
            <person name="Braus-Stromeyer S.A."/>
            <person name="Caldana C."/>
            <person name="Canovas D."/>
            <person name="Cerqueira G.C."/>
            <person name="Chen F."/>
            <person name="Chen W."/>
            <person name="Choi C."/>
            <person name="Clum A."/>
            <person name="Dos Santos R.A."/>
            <person name="Damasio A.R."/>
            <person name="Diallinas G."/>
            <person name="Emri T."/>
            <person name="Fekete E."/>
            <person name="Flipphi M."/>
            <person name="Freyberg S."/>
            <person name="Gallo A."/>
            <person name="Gournas C."/>
            <person name="Habgood R."/>
            <person name="Hainaut M."/>
            <person name="Harispe M.L."/>
            <person name="Henrissat B."/>
            <person name="Hilden K.S."/>
            <person name="Hope R."/>
            <person name="Hossain A."/>
            <person name="Karabika E."/>
            <person name="Karaffa L."/>
            <person name="Karanyi Z."/>
            <person name="Krasevec N."/>
            <person name="Kuo A."/>
            <person name="Kusch H."/>
            <person name="LaButti K."/>
            <person name="Lagendijk E.L."/>
            <person name="Lapidus A."/>
            <person name="Levasseur A."/>
            <person name="Lindquist E."/>
            <person name="Lipzen A."/>
            <person name="Logrieco A.F."/>
            <person name="MacCabe A."/>
            <person name="Maekelae M.R."/>
            <person name="Malavazi I."/>
            <person name="Melin P."/>
            <person name="Meyer V."/>
            <person name="Mielnichuk N."/>
            <person name="Miskei M."/>
            <person name="Molnar A.P."/>
            <person name="Mule G."/>
            <person name="Ngan C.Y."/>
            <person name="Orejas M."/>
            <person name="Orosz E."/>
            <person name="Ouedraogo J.P."/>
            <person name="Overkamp K.M."/>
            <person name="Park H.-S."/>
            <person name="Perrone G."/>
            <person name="Piumi F."/>
            <person name="Punt P.J."/>
            <person name="Ram A.F."/>
            <person name="Ramon A."/>
            <person name="Rauscher S."/>
            <person name="Record E."/>
            <person name="Riano-Pachon D.M."/>
            <person name="Robert V."/>
            <person name="Roehrig J."/>
            <person name="Ruller R."/>
            <person name="Salamov A."/>
            <person name="Salih N.S."/>
            <person name="Samson R.A."/>
            <person name="Sandor E."/>
            <person name="Sanguinetti M."/>
            <person name="Schuetze T."/>
            <person name="Sepcic K."/>
            <person name="Shelest E."/>
            <person name="Sherlock G."/>
            <person name="Sophianopoulou V."/>
            <person name="Squina F.M."/>
            <person name="Sun H."/>
            <person name="Susca A."/>
            <person name="Todd R.B."/>
            <person name="Tsang A."/>
            <person name="Unkles S.E."/>
            <person name="van de Wiele N."/>
            <person name="van Rossen-Uffink D."/>
            <person name="Oliveira J.V."/>
            <person name="Vesth T.C."/>
            <person name="Visser J."/>
            <person name="Yu J.-H."/>
            <person name="Zhou M."/>
            <person name="Andersen M.R."/>
            <person name="Archer D.B."/>
            <person name="Baker S.E."/>
            <person name="Benoit I."/>
            <person name="Brakhage A.A."/>
            <person name="Braus G.H."/>
            <person name="Fischer R."/>
            <person name="Frisvad J.C."/>
            <person name="Goldman G.H."/>
            <person name="Houbraken J."/>
            <person name="Oakley B."/>
            <person name="Pocsi I."/>
            <person name="Scazzocchio C."/>
            <person name="Seiboth B."/>
            <person name="vanKuyk P.A."/>
            <person name="Wortman J."/>
            <person name="Dyer P.S."/>
            <person name="Grigoriev I.V."/>
        </authorList>
    </citation>
    <scope>NUCLEOTIDE SEQUENCE [LARGE SCALE GENOMIC DNA]</scope>
    <source>
        <strain evidence="6">CBS 583.65</strain>
    </source>
</reference>
<dbReference type="CDD" id="cd02968">
    <property type="entry name" value="SCO"/>
    <property type="match status" value="1"/>
</dbReference>
<dbReference type="Pfam" id="PF02630">
    <property type="entry name" value="SCO1-SenC"/>
    <property type="match status" value="1"/>
</dbReference>
<dbReference type="InterPro" id="IPR003782">
    <property type="entry name" value="SCO1/SenC"/>
</dbReference>
<dbReference type="GeneID" id="63730409"/>
<feature type="domain" description="Linalool dehydratase/isomerase" evidence="4">
    <location>
        <begin position="224"/>
        <end position="544"/>
    </location>
</feature>
<evidence type="ECO:0000313" key="5">
    <source>
        <dbReference type="EMBL" id="OJJ03885.1"/>
    </source>
</evidence>
<dbReference type="EMBL" id="KV878131">
    <property type="protein sequence ID" value="OJJ03885.1"/>
    <property type="molecule type" value="Genomic_DNA"/>
</dbReference>
<dbReference type="SUPFAM" id="SSF52833">
    <property type="entry name" value="Thioredoxin-like"/>
    <property type="match status" value="1"/>
</dbReference>
<feature type="binding site" evidence="2">
    <location>
        <position position="43"/>
    </location>
    <ligand>
        <name>Cu cation</name>
        <dbReference type="ChEBI" id="CHEBI:23378"/>
    </ligand>
</feature>
<dbReference type="GO" id="GO:0005507">
    <property type="term" value="F:copper ion binding"/>
    <property type="evidence" value="ECO:0007669"/>
    <property type="project" value="UniProtKB-ARBA"/>
</dbReference>
<feature type="binding site" evidence="2">
    <location>
        <position position="39"/>
    </location>
    <ligand>
        <name>Cu cation</name>
        <dbReference type="ChEBI" id="CHEBI:23378"/>
    </ligand>
</feature>
<name>A0A1L9PR29_ASPVE</name>
<organism evidence="5 6">
    <name type="scientific">Aspergillus versicolor CBS 583.65</name>
    <dbReference type="NCBI Taxonomy" id="1036611"/>
    <lineage>
        <taxon>Eukaryota</taxon>
        <taxon>Fungi</taxon>
        <taxon>Dikarya</taxon>
        <taxon>Ascomycota</taxon>
        <taxon>Pezizomycotina</taxon>
        <taxon>Eurotiomycetes</taxon>
        <taxon>Eurotiomycetidae</taxon>
        <taxon>Eurotiales</taxon>
        <taxon>Aspergillaceae</taxon>
        <taxon>Aspergillus</taxon>
        <taxon>Aspergillus subgen. Nidulantes</taxon>
    </lineage>
</organism>
<feature type="binding site" evidence="2">
    <location>
        <position position="129"/>
    </location>
    <ligand>
        <name>Cu cation</name>
        <dbReference type="ChEBI" id="CHEBI:23378"/>
    </ligand>
</feature>
<proteinExistence type="inferred from homology"/>
<evidence type="ECO:0000256" key="1">
    <source>
        <dbReference type="ARBA" id="ARBA00010996"/>
    </source>
</evidence>
<keyword evidence="3" id="KW-1015">Disulfide bond</keyword>
<dbReference type="PANTHER" id="PTHR12151">
    <property type="entry name" value="ELECTRON TRANSPORT PROTIN SCO1/SENC FAMILY MEMBER"/>
    <property type="match status" value="1"/>
</dbReference>
<dbReference type="AlphaFoldDB" id="A0A1L9PR29"/>
<dbReference type="STRING" id="1036611.A0A1L9PR29"/>
<dbReference type="InterPro" id="IPR036249">
    <property type="entry name" value="Thioredoxin-like_sf"/>
</dbReference>
<evidence type="ECO:0000313" key="6">
    <source>
        <dbReference type="Proteomes" id="UP000184073"/>
    </source>
</evidence>
<evidence type="ECO:0000259" key="4">
    <source>
        <dbReference type="Pfam" id="PF18566"/>
    </source>
</evidence>
<feature type="disulfide bond" description="Redox-active" evidence="3">
    <location>
        <begin position="39"/>
        <end position="43"/>
    </location>
</feature>
<dbReference type="InterPro" id="IPR041411">
    <property type="entry name" value="Ldi"/>
</dbReference>
<keyword evidence="2" id="KW-0186">Copper</keyword>
<dbReference type="OrthoDB" id="9979195at2759"/>
<dbReference type="Gene3D" id="3.40.30.10">
    <property type="entry name" value="Glutaredoxin"/>
    <property type="match status" value="1"/>
</dbReference>
<protein>
    <recommendedName>
        <fullName evidence="4">Linalool dehydratase/isomerase domain-containing protein</fullName>
    </recommendedName>
</protein>
<accession>A0A1L9PR29</accession>
<evidence type="ECO:0000256" key="2">
    <source>
        <dbReference type="PIRSR" id="PIRSR603782-1"/>
    </source>
</evidence>
<dbReference type="Proteomes" id="UP000184073">
    <property type="component" value="Unassembled WGS sequence"/>
</dbReference>
<keyword evidence="6" id="KW-1185">Reference proteome</keyword>
<dbReference type="RefSeq" id="XP_040669647.1">
    <property type="nucleotide sequence ID" value="XM_040814898.1"/>
</dbReference>
<sequence>MATNAPKFAFSLTDHHGHSVTEAHYHGKYALVFFGFTHCKLVCPRNLERLSDALNHLGRDADRINALYISVDPKRDTPEQMAKFLLSYSSHFTGLTGTVDQIENVKKAFHVFSTRKGDFTAPDGYTMPHTAFTYIHAPDGRLLDHIDGSLDVENLTARIKKLNSSNSGAAATTPVTSGQEHLQILDKKQVASIRHIGNLSRQLKGDWSNMMGPSDLNDGFGAYRFQLSYAAYALALAHFHRLPAAPGVFQSTFERIIKKMCEPDVWYYWRDASTGGGAFDTPRGQPIANPIEKDNIMYSAYLQTLVLLYNSLFDDDRYTKPGALTLEYEPYFWGKAGEFHFEYDQKSLNDRVYWNMVEGGYLGVACEPWCVFQICNQPPILGFRLNDELSCDGTDTAGEVAKGYLKAWEKYGGSVDANGDYRSLVVKHINQVMPSLGAWSDAWCATLMHAWNPDFVNEHYPAQREKALVRHEDGTLSVKIQMHPRAAESENITRIMQGGDFGWVAALASEMGDTETLQGLLAYADNNLAPRIQNGGFTYARSDTLFDEKGNYALSTPMQANALLPLARLNVANGFQRLYARPWSPKNPQHYKEPALTAVDFSVDVYRAVYVAEKKTLLFDLAVYEANKRGRVVISRGLGRGDWMLKRNGALMAWGDGTQMVGSNAPADVHQDGETLRLAVWQTEVTSYVLEWYE</sequence>